<keyword evidence="4" id="KW-0808">Transferase</keyword>
<evidence type="ECO:0000256" key="3">
    <source>
        <dbReference type="PROSITE-ProRule" id="PRU10141"/>
    </source>
</evidence>
<keyword evidence="7" id="KW-1185">Reference proteome</keyword>
<proteinExistence type="inferred from homology"/>
<keyword evidence="1 3" id="KW-0547">Nucleotide-binding</keyword>
<comment type="caution">
    <text evidence="6">The sequence shown here is derived from an EMBL/GenBank/DDBJ whole genome shotgun (WGS) entry which is preliminary data.</text>
</comment>
<feature type="domain" description="Protein kinase" evidence="5">
    <location>
        <begin position="224"/>
        <end position="481"/>
    </location>
</feature>
<name>A0A9Q0EYJ7_9TELE</name>
<dbReference type="Proteomes" id="UP001148018">
    <property type="component" value="Unassembled WGS sequence"/>
</dbReference>
<dbReference type="SUPFAM" id="SSF56112">
    <property type="entry name" value="Protein kinase-like (PK-like)"/>
    <property type="match status" value="1"/>
</dbReference>
<dbReference type="GO" id="GO:0005524">
    <property type="term" value="F:ATP binding"/>
    <property type="evidence" value="ECO:0007669"/>
    <property type="project" value="UniProtKB-UniRule"/>
</dbReference>
<dbReference type="Gene3D" id="3.30.200.20">
    <property type="entry name" value="Phosphorylase Kinase, domain 1"/>
    <property type="match status" value="1"/>
</dbReference>
<organism evidence="6 7">
    <name type="scientific">Muraenolepis orangiensis</name>
    <name type="common">Patagonian moray cod</name>
    <dbReference type="NCBI Taxonomy" id="630683"/>
    <lineage>
        <taxon>Eukaryota</taxon>
        <taxon>Metazoa</taxon>
        <taxon>Chordata</taxon>
        <taxon>Craniata</taxon>
        <taxon>Vertebrata</taxon>
        <taxon>Euteleostomi</taxon>
        <taxon>Actinopterygii</taxon>
        <taxon>Neopterygii</taxon>
        <taxon>Teleostei</taxon>
        <taxon>Neoteleostei</taxon>
        <taxon>Acanthomorphata</taxon>
        <taxon>Zeiogadaria</taxon>
        <taxon>Gadariae</taxon>
        <taxon>Gadiformes</taxon>
        <taxon>Muraenolepidoidei</taxon>
        <taxon>Muraenolepididae</taxon>
        <taxon>Muraenolepis</taxon>
    </lineage>
</organism>
<accession>A0A9Q0EYJ7</accession>
<gene>
    <name evidence="6" type="ORF">NHX12_017889</name>
</gene>
<evidence type="ECO:0000259" key="5">
    <source>
        <dbReference type="PROSITE" id="PS50011"/>
    </source>
</evidence>
<dbReference type="OrthoDB" id="1738954at2759"/>
<sequence length="486" mass="55545">MRLTTGNSGISSLSWTKGFQVTCRCTALSKSKVFSCFFELLDAVKLFMEEKDKDYPELSDLEWIMDLAFSVDMLCHLDRLNLTLQGKLKMLPDLVQSVFAFVNKLKLFEAHIQKGDLTHFHTLLKASEQVTSAALKKKRDRYATLVANLHESFVTRFCDLQLKRPQITFLVDPFNAETDCLKAPLVTDEAAAELEMIDLCEEDQLKAVLREGTVEFWKTLLGRYNIGKVIGEGHYAVVKECVERATGKEYALKIIDKTKWRGIKRSLKNEVSVLRMVKHPNIIMLKEDFNLPTKLYLVMELVKGGDLYNTMTPAVKFTERDASGMVYNLARALNYLHRRSIVHRDVKPENLLVFEHPDGTKTLKLGDFGLAMVVKGPLYTVCGTPTYLAPEIIAKIGYGLKVDIWAAGVITYILLCGFPPFRSECHQQEDLFEQILKGQLEYPSPYWDPISHSIKELIVQMLQMNPEERFSAQEILSHPWIIDHRK</sequence>
<keyword evidence="2 3" id="KW-0067">ATP-binding</keyword>
<dbReference type="InterPro" id="IPR008271">
    <property type="entry name" value="Ser/Thr_kinase_AS"/>
</dbReference>
<dbReference type="FunFam" id="1.10.510.10:FF:000066">
    <property type="entry name" value="Serine/threonine-protein kinase DCLK1 isoform 2"/>
    <property type="match status" value="1"/>
</dbReference>
<comment type="similarity">
    <text evidence="4">Belongs to the protein kinase superfamily.</text>
</comment>
<dbReference type="SMART" id="SM00220">
    <property type="entry name" value="S_TKc"/>
    <property type="match status" value="1"/>
</dbReference>
<dbReference type="PROSITE" id="PS00107">
    <property type="entry name" value="PROTEIN_KINASE_ATP"/>
    <property type="match status" value="1"/>
</dbReference>
<keyword evidence="4" id="KW-0418">Kinase</keyword>
<dbReference type="PROSITE" id="PS00108">
    <property type="entry name" value="PROTEIN_KINASE_ST"/>
    <property type="match status" value="1"/>
</dbReference>
<dbReference type="Gene3D" id="1.10.510.10">
    <property type="entry name" value="Transferase(Phosphotransferase) domain 1"/>
    <property type="match status" value="1"/>
</dbReference>
<dbReference type="CDD" id="cd14095">
    <property type="entry name" value="STKc_DCKL"/>
    <property type="match status" value="1"/>
</dbReference>
<dbReference type="PROSITE" id="PS50011">
    <property type="entry name" value="PROTEIN_KINASE_DOM"/>
    <property type="match status" value="1"/>
</dbReference>
<keyword evidence="4" id="KW-0723">Serine/threonine-protein kinase</keyword>
<feature type="binding site" evidence="3">
    <location>
        <position position="253"/>
    </location>
    <ligand>
        <name>ATP</name>
        <dbReference type="ChEBI" id="CHEBI:30616"/>
    </ligand>
</feature>
<evidence type="ECO:0000313" key="6">
    <source>
        <dbReference type="EMBL" id="KAJ3614315.1"/>
    </source>
</evidence>
<evidence type="ECO:0000256" key="4">
    <source>
        <dbReference type="RuleBase" id="RU000304"/>
    </source>
</evidence>
<reference evidence="6" key="1">
    <citation type="submission" date="2022-07" db="EMBL/GenBank/DDBJ databases">
        <title>Chromosome-level genome of Muraenolepis orangiensis.</title>
        <authorList>
            <person name="Kim J."/>
        </authorList>
    </citation>
    <scope>NUCLEOTIDE SEQUENCE</scope>
    <source>
        <strain evidence="6">KU_S4_2022</strain>
        <tissue evidence="6">Muscle</tissue>
    </source>
</reference>
<evidence type="ECO:0000256" key="2">
    <source>
        <dbReference type="ARBA" id="ARBA00022840"/>
    </source>
</evidence>
<evidence type="ECO:0000313" key="7">
    <source>
        <dbReference type="Proteomes" id="UP001148018"/>
    </source>
</evidence>
<dbReference type="AlphaFoldDB" id="A0A9Q0EYJ7"/>
<dbReference type="PANTHER" id="PTHR24347">
    <property type="entry name" value="SERINE/THREONINE-PROTEIN KINASE"/>
    <property type="match status" value="1"/>
</dbReference>
<evidence type="ECO:0000256" key="1">
    <source>
        <dbReference type="ARBA" id="ARBA00022741"/>
    </source>
</evidence>
<protein>
    <recommendedName>
        <fullName evidence="5">Protein kinase domain-containing protein</fullName>
    </recommendedName>
</protein>
<dbReference type="GO" id="GO:0004674">
    <property type="term" value="F:protein serine/threonine kinase activity"/>
    <property type="evidence" value="ECO:0007669"/>
    <property type="project" value="UniProtKB-KW"/>
</dbReference>
<dbReference type="InterPro" id="IPR000719">
    <property type="entry name" value="Prot_kinase_dom"/>
</dbReference>
<dbReference type="InterPro" id="IPR011009">
    <property type="entry name" value="Kinase-like_dom_sf"/>
</dbReference>
<dbReference type="InterPro" id="IPR017441">
    <property type="entry name" value="Protein_kinase_ATP_BS"/>
</dbReference>
<dbReference type="Pfam" id="PF00069">
    <property type="entry name" value="Pkinase"/>
    <property type="match status" value="1"/>
</dbReference>
<dbReference type="EMBL" id="JANIIK010000034">
    <property type="protein sequence ID" value="KAJ3614315.1"/>
    <property type="molecule type" value="Genomic_DNA"/>
</dbReference>